<name>A0A8S5R7K4_9VIRU</name>
<accession>A0A8S5R7K4</accession>
<reference evidence="1" key="1">
    <citation type="journal article" date="2021" name="Proc. Natl. Acad. Sci. U.S.A.">
        <title>A Catalog of Tens of Thousands of Viruses from Human Metagenomes Reveals Hidden Associations with Chronic Diseases.</title>
        <authorList>
            <person name="Tisza M.J."/>
            <person name="Buck C.B."/>
        </authorList>
    </citation>
    <scope>NUCLEOTIDE SEQUENCE</scope>
    <source>
        <strain evidence="1">Ctah610</strain>
    </source>
</reference>
<organism evidence="1">
    <name type="scientific">virus sp. ctah610</name>
    <dbReference type="NCBI Taxonomy" id="2826807"/>
    <lineage>
        <taxon>Viruses</taxon>
    </lineage>
</organism>
<dbReference type="EMBL" id="BK015827">
    <property type="protein sequence ID" value="DAE27065.1"/>
    <property type="molecule type" value="Genomic_DNA"/>
</dbReference>
<sequence length="34" mass="3840">MPLHSVGMKSWNKYAGKENACEKGASSSKYRTRH</sequence>
<evidence type="ECO:0000313" key="1">
    <source>
        <dbReference type="EMBL" id="DAE27065.1"/>
    </source>
</evidence>
<proteinExistence type="predicted"/>
<protein>
    <submittedName>
        <fullName evidence="1">Uncharacterized protein</fullName>
    </submittedName>
</protein>